<accession>A0A516S9U7</accession>
<dbReference type="RefSeq" id="WP_143855855.1">
    <property type="nucleotide sequence ID" value="NZ_CP041730.1"/>
</dbReference>
<proteinExistence type="predicted"/>
<organism evidence="1 2">
    <name type="scientific">Chitinimonas arctica</name>
    <dbReference type="NCBI Taxonomy" id="2594795"/>
    <lineage>
        <taxon>Bacteria</taxon>
        <taxon>Pseudomonadati</taxon>
        <taxon>Pseudomonadota</taxon>
        <taxon>Betaproteobacteria</taxon>
        <taxon>Neisseriales</taxon>
        <taxon>Chitinibacteraceae</taxon>
        <taxon>Chitinimonas</taxon>
    </lineage>
</organism>
<dbReference type="EMBL" id="CP041730">
    <property type="protein sequence ID" value="QDQ24930.1"/>
    <property type="molecule type" value="Genomic_DNA"/>
</dbReference>
<name>A0A516S9U7_9NEIS</name>
<dbReference type="Proteomes" id="UP000317550">
    <property type="component" value="Chromosome"/>
</dbReference>
<dbReference type="AlphaFoldDB" id="A0A516S9U7"/>
<gene>
    <name evidence="1" type="ORF">FNU76_00420</name>
</gene>
<evidence type="ECO:0008006" key="3">
    <source>
        <dbReference type="Google" id="ProtNLM"/>
    </source>
</evidence>
<sequence length="90" mass="8897">MSYGIAVVGLDAAGGSQLGGGQGWFSVDGQPAVLIGDAVAGHGLPPHSPSPSMVQGSSWLTLDGEPVCRAGHAASCGHGSSGRPWFTLPD</sequence>
<keyword evidence="2" id="KW-1185">Reference proteome</keyword>
<evidence type="ECO:0000313" key="2">
    <source>
        <dbReference type="Proteomes" id="UP000317550"/>
    </source>
</evidence>
<dbReference type="Gene3D" id="2.60.200.60">
    <property type="match status" value="1"/>
</dbReference>
<evidence type="ECO:0000313" key="1">
    <source>
        <dbReference type="EMBL" id="QDQ24930.1"/>
    </source>
</evidence>
<dbReference type="KEGG" id="cari:FNU76_00420"/>
<protein>
    <recommendedName>
        <fullName evidence="3">PAAR domain-containing protein</fullName>
    </recommendedName>
</protein>
<reference evidence="2" key="1">
    <citation type="submission" date="2019-07" db="EMBL/GenBank/DDBJ databases">
        <title>Chitinimonas sp. nov., isolated from Ny-Alesund, arctica soil.</title>
        <authorList>
            <person name="Xu Q."/>
            <person name="Peng F."/>
        </authorList>
    </citation>
    <scope>NUCLEOTIDE SEQUENCE [LARGE SCALE GENOMIC DNA]</scope>
    <source>
        <strain evidence="2">R3-44</strain>
    </source>
</reference>